<accession>A0ABQ6FT44</accession>
<dbReference type="Proteomes" id="UP001344906">
    <property type="component" value="Unassembled WGS sequence"/>
</dbReference>
<dbReference type="RefSeq" id="WP_338253364.1">
    <property type="nucleotide sequence ID" value="NZ_BSRI01000002.1"/>
</dbReference>
<name>A0ABQ6FT44_9CHLR</name>
<evidence type="ECO:0000313" key="1">
    <source>
        <dbReference type="EMBL" id="GLV57441.1"/>
    </source>
</evidence>
<evidence type="ECO:0000313" key="2">
    <source>
        <dbReference type="Proteomes" id="UP001344906"/>
    </source>
</evidence>
<keyword evidence="2" id="KW-1185">Reference proteome</keyword>
<proteinExistence type="predicted"/>
<dbReference type="Pfam" id="PF05721">
    <property type="entry name" value="PhyH"/>
    <property type="match status" value="1"/>
</dbReference>
<organism evidence="1 2">
    <name type="scientific">Dictyobacter halimunensis</name>
    <dbReference type="NCBI Taxonomy" id="3026934"/>
    <lineage>
        <taxon>Bacteria</taxon>
        <taxon>Bacillati</taxon>
        <taxon>Chloroflexota</taxon>
        <taxon>Ktedonobacteria</taxon>
        <taxon>Ktedonobacterales</taxon>
        <taxon>Dictyobacteraceae</taxon>
        <taxon>Dictyobacter</taxon>
    </lineage>
</organism>
<evidence type="ECO:0008006" key="3">
    <source>
        <dbReference type="Google" id="ProtNLM"/>
    </source>
</evidence>
<dbReference type="Gene3D" id="2.60.120.620">
    <property type="entry name" value="q2cbj1_9rhob like domain"/>
    <property type="match status" value="1"/>
</dbReference>
<protein>
    <recommendedName>
        <fullName evidence="3">Phytanoyl-CoA dioxygenase</fullName>
    </recommendedName>
</protein>
<comment type="caution">
    <text evidence="1">The sequence shown here is derived from an EMBL/GenBank/DDBJ whole genome shotgun (WGS) entry which is preliminary data.</text>
</comment>
<dbReference type="SUPFAM" id="SSF51197">
    <property type="entry name" value="Clavaminate synthase-like"/>
    <property type="match status" value="1"/>
</dbReference>
<reference evidence="1 2" key="1">
    <citation type="submission" date="2023-02" db="EMBL/GenBank/DDBJ databases">
        <title>Dictyobacter halimunensis sp. nov., a new member of the class Ktedonobacteria from forest soil in a geothermal area.</title>
        <authorList>
            <person name="Rachmania M.K."/>
            <person name="Ningsih F."/>
            <person name="Sakai Y."/>
            <person name="Yabe S."/>
            <person name="Yokota A."/>
            <person name="Sjamsuridzal W."/>
        </authorList>
    </citation>
    <scope>NUCLEOTIDE SEQUENCE [LARGE SCALE GENOMIC DNA]</scope>
    <source>
        <strain evidence="1 2">S3.2.2.5</strain>
    </source>
</reference>
<dbReference type="InterPro" id="IPR008775">
    <property type="entry name" value="Phytyl_CoA_dOase-like"/>
</dbReference>
<gene>
    <name evidence="1" type="ORF">KDH_42770</name>
</gene>
<dbReference type="EMBL" id="BSRI01000002">
    <property type="protein sequence ID" value="GLV57441.1"/>
    <property type="molecule type" value="Genomic_DNA"/>
</dbReference>
<sequence length="289" mass="32376">MGLNVLSSAQVDQFIECGYAVVEEAFPRKQALKAQEYLWQRLAERDGVRKDDPTTWTRPMIRINENYNDSVFQQCATERLAGAMDDLLNSGRRRTNTSGWGWWPVNFAAGADKPWDVPATGWHWDGIHFRHFVDSPEQGLLTLCIFSEVGPHGGGTVVAEGSHKLVARFLQQHPEGLELNEAIGMCASTHPWLAELTGKTQTIQNRIAYFMEQTVHDDGADLRVVDTTGAPGDVILCHPFLYHASSQNHSGVPRFMCNRTAPLKERLNLQRGDSDYSPLEISIRNAIFA</sequence>